<keyword evidence="1" id="KW-0732">Signal</keyword>
<evidence type="ECO:0000313" key="2">
    <source>
        <dbReference type="EMBL" id="MED6287778.1"/>
    </source>
</evidence>
<dbReference type="EMBL" id="JAHUTJ010059184">
    <property type="protein sequence ID" value="MED6287778.1"/>
    <property type="molecule type" value="Genomic_DNA"/>
</dbReference>
<dbReference type="Proteomes" id="UP001352852">
    <property type="component" value="Unassembled WGS sequence"/>
</dbReference>
<sequence>MISRGVSRTEPAFFISFFKSLALMLLPQQMMAVELTLHKRPIEDMQHLAANTKGPKLQEVQSALSLDGDGFIVASPLQSVVQVNSKVFILHDRHFFSHDGNSV</sequence>
<feature type="signal peptide" evidence="1">
    <location>
        <begin position="1"/>
        <end position="32"/>
    </location>
</feature>
<gene>
    <name evidence="2" type="ORF">CHARACLAT_019686</name>
</gene>
<organism evidence="2 3">
    <name type="scientific">Characodon lateralis</name>
    <dbReference type="NCBI Taxonomy" id="208331"/>
    <lineage>
        <taxon>Eukaryota</taxon>
        <taxon>Metazoa</taxon>
        <taxon>Chordata</taxon>
        <taxon>Craniata</taxon>
        <taxon>Vertebrata</taxon>
        <taxon>Euteleostomi</taxon>
        <taxon>Actinopterygii</taxon>
        <taxon>Neopterygii</taxon>
        <taxon>Teleostei</taxon>
        <taxon>Neoteleostei</taxon>
        <taxon>Acanthomorphata</taxon>
        <taxon>Ovalentaria</taxon>
        <taxon>Atherinomorphae</taxon>
        <taxon>Cyprinodontiformes</taxon>
        <taxon>Goodeidae</taxon>
        <taxon>Characodon</taxon>
    </lineage>
</organism>
<evidence type="ECO:0000313" key="3">
    <source>
        <dbReference type="Proteomes" id="UP001352852"/>
    </source>
</evidence>
<name>A0ABU7EKL4_9TELE</name>
<comment type="caution">
    <text evidence="2">The sequence shown here is derived from an EMBL/GenBank/DDBJ whole genome shotgun (WGS) entry which is preliminary data.</text>
</comment>
<protein>
    <submittedName>
        <fullName evidence="2">Uncharacterized protein</fullName>
    </submittedName>
</protein>
<accession>A0ABU7EKL4</accession>
<evidence type="ECO:0000256" key="1">
    <source>
        <dbReference type="SAM" id="SignalP"/>
    </source>
</evidence>
<feature type="chain" id="PRO_5047416799" evidence="1">
    <location>
        <begin position="33"/>
        <end position="103"/>
    </location>
</feature>
<reference evidence="2 3" key="1">
    <citation type="submission" date="2021-06" db="EMBL/GenBank/DDBJ databases">
        <authorList>
            <person name="Palmer J.M."/>
        </authorList>
    </citation>
    <scope>NUCLEOTIDE SEQUENCE [LARGE SCALE GENOMIC DNA]</scope>
    <source>
        <strain evidence="2 3">CL_MEX2019</strain>
        <tissue evidence="2">Muscle</tissue>
    </source>
</reference>
<proteinExistence type="predicted"/>
<keyword evidence="3" id="KW-1185">Reference proteome</keyword>